<feature type="domain" description="MobA-like NTP transferase" evidence="4">
    <location>
        <begin position="8"/>
        <end position="135"/>
    </location>
</feature>
<keyword evidence="6" id="KW-1185">Reference proteome</keyword>
<proteinExistence type="predicted"/>
<dbReference type="CDD" id="cd06422">
    <property type="entry name" value="NTP_transferase_like_1"/>
    <property type="match status" value="1"/>
</dbReference>
<dbReference type="GO" id="GO:0016779">
    <property type="term" value="F:nucleotidyltransferase activity"/>
    <property type="evidence" value="ECO:0007669"/>
    <property type="project" value="UniProtKB-KW"/>
</dbReference>
<dbReference type="InterPro" id="IPR025877">
    <property type="entry name" value="MobA-like_NTP_Trfase"/>
</dbReference>
<evidence type="ECO:0000256" key="1">
    <source>
        <dbReference type="ARBA" id="ARBA00022679"/>
    </source>
</evidence>
<evidence type="ECO:0000313" key="6">
    <source>
        <dbReference type="Proteomes" id="UP000306602"/>
    </source>
</evidence>
<gene>
    <name evidence="5" type="ORF">E4Z66_16770</name>
</gene>
<evidence type="ECO:0000256" key="2">
    <source>
        <dbReference type="ARBA" id="ARBA00022695"/>
    </source>
</evidence>
<protein>
    <submittedName>
        <fullName evidence="5">Nucleotidyltransferase family protein</fullName>
    </submittedName>
</protein>
<sequence length="231" mass="24909">MTQTPNAAMIFAAGFGTRMMPLTKDRPKPLIEVGGTPLIDRTIALLQEAKVTKLVANLHYMADMLESHLSGSGVQTVIETPEILDTGGGLRNAMQHLGGSPVFTVNSDVIWNGPNPVNVLRENWRGDDMDALLLCVDPTRAIGRVGGGDFDLSGGGMLSRGSEVIYGGFQIIRTDRLGEIEDDVFSLNRLWDLLIEKGRVFGCVYPGQWCDVGRPEGIALAEALIEGSQNA</sequence>
<dbReference type="RefSeq" id="WP_136464215.1">
    <property type="nucleotide sequence ID" value="NZ_SRKY01000005.1"/>
</dbReference>
<accession>A0A4S4N6F0</accession>
<dbReference type="AlphaFoldDB" id="A0A4S4N6F0"/>
<dbReference type="SUPFAM" id="SSF53448">
    <property type="entry name" value="Nucleotide-diphospho-sugar transferases"/>
    <property type="match status" value="1"/>
</dbReference>
<evidence type="ECO:0000313" key="5">
    <source>
        <dbReference type="EMBL" id="THH34629.1"/>
    </source>
</evidence>
<dbReference type="Gene3D" id="3.90.550.10">
    <property type="entry name" value="Spore Coat Polysaccharide Biosynthesis Protein SpsA, Chain A"/>
    <property type="match status" value="1"/>
</dbReference>
<organism evidence="5 6">
    <name type="scientific">Aliishimia ponticola</name>
    <dbReference type="NCBI Taxonomy" id="2499833"/>
    <lineage>
        <taxon>Bacteria</taxon>
        <taxon>Pseudomonadati</taxon>
        <taxon>Pseudomonadota</taxon>
        <taxon>Alphaproteobacteria</taxon>
        <taxon>Rhodobacterales</taxon>
        <taxon>Paracoccaceae</taxon>
        <taxon>Aliishimia</taxon>
    </lineage>
</organism>
<evidence type="ECO:0000256" key="3">
    <source>
        <dbReference type="ARBA" id="ARBA00022842"/>
    </source>
</evidence>
<name>A0A4S4N6F0_9RHOB</name>
<dbReference type="EMBL" id="SRKY01000005">
    <property type="protein sequence ID" value="THH34629.1"/>
    <property type="molecule type" value="Genomic_DNA"/>
</dbReference>
<keyword evidence="1 5" id="KW-0808">Transferase</keyword>
<keyword evidence="3" id="KW-0460">Magnesium</keyword>
<evidence type="ECO:0000259" key="4">
    <source>
        <dbReference type="Pfam" id="PF12804"/>
    </source>
</evidence>
<dbReference type="PANTHER" id="PTHR43584:SF8">
    <property type="entry name" value="N-ACETYLMURAMATE ALPHA-1-PHOSPHATE URIDYLYLTRANSFERASE"/>
    <property type="match status" value="1"/>
</dbReference>
<dbReference type="PANTHER" id="PTHR43584">
    <property type="entry name" value="NUCLEOTIDYL TRANSFERASE"/>
    <property type="match status" value="1"/>
</dbReference>
<keyword evidence="2" id="KW-0548">Nucleotidyltransferase</keyword>
<comment type="caution">
    <text evidence="5">The sequence shown here is derived from an EMBL/GenBank/DDBJ whole genome shotgun (WGS) entry which is preliminary data.</text>
</comment>
<dbReference type="InterPro" id="IPR050065">
    <property type="entry name" value="GlmU-like"/>
</dbReference>
<dbReference type="Proteomes" id="UP000306602">
    <property type="component" value="Unassembled WGS sequence"/>
</dbReference>
<dbReference type="InterPro" id="IPR029044">
    <property type="entry name" value="Nucleotide-diphossugar_trans"/>
</dbReference>
<dbReference type="OrthoDB" id="9788272at2"/>
<reference evidence="5 6" key="1">
    <citation type="submission" date="2019-04" db="EMBL/GenBank/DDBJ databases">
        <title>Shimia ponticola sp. nov., isolated from seawater.</title>
        <authorList>
            <person name="Kim Y.-O."/>
            <person name="Yoon J.-H."/>
        </authorList>
    </citation>
    <scope>NUCLEOTIDE SEQUENCE [LARGE SCALE GENOMIC DNA]</scope>
    <source>
        <strain evidence="5 6">MYP11</strain>
    </source>
</reference>
<dbReference type="Pfam" id="PF12804">
    <property type="entry name" value="NTP_transf_3"/>
    <property type="match status" value="1"/>
</dbReference>